<keyword evidence="2" id="KW-0479">Metal-binding</keyword>
<evidence type="ECO:0000256" key="4">
    <source>
        <dbReference type="ARBA" id="ARBA00038402"/>
    </source>
</evidence>
<evidence type="ECO:0000313" key="7">
    <source>
        <dbReference type="Proteomes" id="UP000274822"/>
    </source>
</evidence>
<evidence type="ECO:0000256" key="3">
    <source>
        <dbReference type="ARBA" id="ARBA00022833"/>
    </source>
</evidence>
<dbReference type="PANTHER" id="PTHR14742">
    <property type="entry name" value="RIBONUCLEASE P SUBUNIT P21"/>
    <property type="match status" value="1"/>
</dbReference>
<feature type="region of interest" description="Disordered" evidence="5">
    <location>
        <begin position="76"/>
        <end position="112"/>
    </location>
</feature>
<dbReference type="GO" id="GO:0005655">
    <property type="term" value="C:nucleolar ribonuclease P complex"/>
    <property type="evidence" value="ECO:0007669"/>
    <property type="project" value="TreeGrafter"/>
</dbReference>
<feature type="non-terminal residue" evidence="6">
    <location>
        <position position="1"/>
    </location>
</feature>
<keyword evidence="3" id="KW-0862">Zinc</keyword>
<evidence type="ECO:0000256" key="1">
    <source>
        <dbReference type="ARBA" id="ARBA00022694"/>
    </source>
</evidence>
<protein>
    <submittedName>
        <fullName evidence="6">RNAse P Rpr2/Rpp21/SNM1 subunit domain-containing protein</fullName>
    </submittedName>
</protein>
<proteinExistence type="inferred from homology"/>
<dbReference type="GO" id="GO:0046872">
    <property type="term" value="F:metal ion binding"/>
    <property type="evidence" value="ECO:0007669"/>
    <property type="project" value="UniProtKB-KW"/>
</dbReference>
<evidence type="ECO:0000256" key="2">
    <source>
        <dbReference type="ARBA" id="ARBA00022723"/>
    </source>
</evidence>
<dbReference type="AlphaFoldDB" id="A0A433Q896"/>
<comment type="caution">
    <text evidence="6">The sequence shown here is derived from an EMBL/GenBank/DDBJ whole genome shotgun (WGS) entry which is preliminary data.</text>
</comment>
<organism evidence="6 7">
    <name type="scientific">Jimgerdemannia flammicorona</name>
    <dbReference type="NCBI Taxonomy" id="994334"/>
    <lineage>
        <taxon>Eukaryota</taxon>
        <taxon>Fungi</taxon>
        <taxon>Fungi incertae sedis</taxon>
        <taxon>Mucoromycota</taxon>
        <taxon>Mucoromycotina</taxon>
        <taxon>Endogonomycetes</taxon>
        <taxon>Endogonales</taxon>
        <taxon>Endogonaceae</taxon>
        <taxon>Jimgerdemannia</taxon>
    </lineage>
</organism>
<comment type="similarity">
    <text evidence="4">Belongs to the eukaryotic/archaeal RNase P protein component 4 family.</text>
</comment>
<dbReference type="Proteomes" id="UP000274822">
    <property type="component" value="Unassembled WGS sequence"/>
</dbReference>
<keyword evidence="1" id="KW-0819">tRNA processing</keyword>
<accession>A0A433Q896</accession>
<reference evidence="6 7" key="1">
    <citation type="journal article" date="2018" name="New Phytol.">
        <title>Phylogenomics of Endogonaceae and evolution of mycorrhizas within Mucoromycota.</title>
        <authorList>
            <person name="Chang Y."/>
            <person name="Desiro A."/>
            <person name="Na H."/>
            <person name="Sandor L."/>
            <person name="Lipzen A."/>
            <person name="Clum A."/>
            <person name="Barry K."/>
            <person name="Grigoriev I.V."/>
            <person name="Martin F.M."/>
            <person name="Stajich J.E."/>
            <person name="Smith M.E."/>
            <person name="Bonito G."/>
            <person name="Spatafora J.W."/>
        </authorList>
    </citation>
    <scope>NUCLEOTIDE SEQUENCE [LARGE SCALE GENOMIC DNA]</scope>
    <source>
        <strain evidence="6 7">AD002</strain>
    </source>
</reference>
<dbReference type="EMBL" id="RBNJ01011542">
    <property type="protein sequence ID" value="RUS25979.1"/>
    <property type="molecule type" value="Genomic_DNA"/>
</dbReference>
<gene>
    <name evidence="6" type="ORF">BC938DRAFT_471395</name>
</gene>
<keyword evidence="7" id="KW-1185">Reference proteome</keyword>
<dbReference type="Gene3D" id="6.20.50.20">
    <property type="match status" value="1"/>
</dbReference>
<dbReference type="PANTHER" id="PTHR14742:SF0">
    <property type="entry name" value="RIBONUCLEASE P PROTEIN SUBUNIT P21"/>
    <property type="match status" value="1"/>
</dbReference>
<feature type="compositionally biased region" description="Low complexity" evidence="5">
    <location>
        <begin position="79"/>
        <end position="94"/>
    </location>
</feature>
<dbReference type="InterPro" id="IPR007175">
    <property type="entry name" value="Rpr2/Snm1/Rpp21"/>
</dbReference>
<name>A0A433Q896_9FUNG</name>
<evidence type="ECO:0000256" key="5">
    <source>
        <dbReference type="SAM" id="MobiDB-lite"/>
    </source>
</evidence>
<sequence length="204" mass="23249">RRHAPNTLYPILTTPPNTPATLFPLPTLFHSPPSTITMARKKSAQQRSQAINENLHAYQRMSFLYQAACLMTIHPSPQPTTQQTTQPPLSSQPSVRPEEARQKKQFAKRKPTYWNESNANRGLIPLGRFYVNSMKTVGKRLVLRLDPNLKRTICKRCDTLLIPSVTSRIRIKRTSLLLTTDWCTLLLLYMHDLTSTSTPTLQPS</sequence>
<dbReference type="Pfam" id="PF04032">
    <property type="entry name" value="Rpr2"/>
    <property type="match status" value="1"/>
</dbReference>
<dbReference type="GO" id="GO:0008033">
    <property type="term" value="P:tRNA processing"/>
    <property type="evidence" value="ECO:0007669"/>
    <property type="project" value="UniProtKB-KW"/>
</dbReference>
<evidence type="ECO:0000313" key="6">
    <source>
        <dbReference type="EMBL" id="RUS25979.1"/>
    </source>
</evidence>